<accession>A0A3D9I8L6</accession>
<protein>
    <submittedName>
        <fullName evidence="3">Putative YkwD family protein</fullName>
    </submittedName>
</protein>
<evidence type="ECO:0000313" key="4">
    <source>
        <dbReference type="Proteomes" id="UP000256869"/>
    </source>
</evidence>
<keyword evidence="4" id="KW-1185">Reference proteome</keyword>
<dbReference type="InterPro" id="IPR035940">
    <property type="entry name" value="CAP_sf"/>
</dbReference>
<dbReference type="InterPro" id="IPR014258">
    <property type="entry name" value="CAP_domain_YkwD-like"/>
</dbReference>
<dbReference type="CDD" id="cd05379">
    <property type="entry name" value="CAP_bacterial"/>
    <property type="match status" value="1"/>
</dbReference>
<dbReference type="InterPro" id="IPR014044">
    <property type="entry name" value="CAP_dom"/>
</dbReference>
<dbReference type="AlphaFoldDB" id="A0A3D9I8L6"/>
<evidence type="ECO:0000313" key="3">
    <source>
        <dbReference type="EMBL" id="RED58134.1"/>
    </source>
</evidence>
<dbReference type="SUPFAM" id="SSF55797">
    <property type="entry name" value="PR-1-like"/>
    <property type="match status" value="1"/>
</dbReference>
<dbReference type="InterPro" id="IPR018392">
    <property type="entry name" value="LysM"/>
</dbReference>
<organism evidence="3 4">
    <name type="scientific">Cohnella lupini</name>
    <dbReference type="NCBI Taxonomy" id="1294267"/>
    <lineage>
        <taxon>Bacteria</taxon>
        <taxon>Bacillati</taxon>
        <taxon>Bacillota</taxon>
        <taxon>Bacilli</taxon>
        <taxon>Bacillales</taxon>
        <taxon>Paenibacillaceae</taxon>
        <taxon>Cohnella</taxon>
    </lineage>
</organism>
<evidence type="ECO:0000256" key="1">
    <source>
        <dbReference type="SAM" id="MobiDB-lite"/>
    </source>
</evidence>
<dbReference type="Gene3D" id="3.40.33.10">
    <property type="entry name" value="CAP"/>
    <property type="match status" value="1"/>
</dbReference>
<dbReference type="RefSeq" id="WP_245987703.1">
    <property type="nucleotide sequence ID" value="NZ_QRDY01000009.1"/>
</dbReference>
<dbReference type="PROSITE" id="PS51257">
    <property type="entry name" value="PROKAR_LIPOPROTEIN"/>
    <property type="match status" value="1"/>
</dbReference>
<dbReference type="Proteomes" id="UP000256869">
    <property type="component" value="Unassembled WGS sequence"/>
</dbReference>
<name>A0A3D9I8L6_9BACL</name>
<dbReference type="Pfam" id="PF01476">
    <property type="entry name" value="LysM"/>
    <property type="match status" value="1"/>
</dbReference>
<dbReference type="CDD" id="cd00118">
    <property type="entry name" value="LysM"/>
    <property type="match status" value="1"/>
</dbReference>
<dbReference type="EMBL" id="QRDY01000009">
    <property type="protein sequence ID" value="RED58134.1"/>
    <property type="molecule type" value="Genomic_DNA"/>
</dbReference>
<comment type="caution">
    <text evidence="3">The sequence shown here is derived from an EMBL/GenBank/DDBJ whole genome shotgun (WGS) entry which is preliminary data.</text>
</comment>
<dbReference type="NCBIfam" id="TIGR02909">
    <property type="entry name" value="spore_YkwD"/>
    <property type="match status" value="1"/>
</dbReference>
<feature type="domain" description="LysM" evidence="2">
    <location>
        <begin position="53"/>
        <end position="100"/>
    </location>
</feature>
<evidence type="ECO:0000259" key="2">
    <source>
        <dbReference type="PROSITE" id="PS51782"/>
    </source>
</evidence>
<reference evidence="3 4" key="1">
    <citation type="submission" date="2018-07" db="EMBL/GenBank/DDBJ databases">
        <title>Genomic Encyclopedia of Type Strains, Phase III (KMG-III): the genomes of soil and plant-associated and newly described type strains.</title>
        <authorList>
            <person name="Whitman W."/>
        </authorList>
    </citation>
    <scope>NUCLEOTIDE SEQUENCE [LARGE SCALE GENOMIC DNA]</scope>
    <source>
        <strain evidence="3 4">CECT 8236</strain>
    </source>
</reference>
<feature type="region of interest" description="Disordered" evidence="1">
    <location>
        <begin position="80"/>
        <end position="114"/>
    </location>
</feature>
<feature type="compositionally biased region" description="Polar residues" evidence="1">
    <location>
        <begin position="88"/>
        <end position="114"/>
    </location>
</feature>
<dbReference type="PANTHER" id="PTHR31157">
    <property type="entry name" value="SCP DOMAIN-CONTAINING PROTEIN"/>
    <property type="match status" value="1"/>
</dbReference>
<dbReference type="Pfam" id="PF00188">
    <property type="entry name" value="CAP"/>
    <property type="match status" value="1"/>
</dbReference>
<proteinExistence type="predicted"/>
<dbReference type="PANTHER" id="PTHR31157:SF1">
    <property type="entry name" value="SCP DOMAIN-CONTAINING PROTEIN"/>
    <property type="match status" value="1"/>
</dbReference>
<dbReference type="PROSITE" id="PS51782">
    <property type="entry name" value="LYSM"/>
    <property type="match status" value="1"/>
</dbReference>
<sequence length="251" mass="27400">MKRIVLLGISIMWALFLVSGCGKDDRDRDASQMKAKAVKPFNVSSVDTELPSNKHVVQNQESLKDIAERYHVNLDDLLAQNPGLAQDGSGSAAPNTQTNVPQESLESPINQGQTVTIPENESLTGYEEQVLALTNKERQKAGLSSCAGSDSNLNRSARAKSEDMAANNYFSHDSPTYGDPFAMMRNFGVQYQSAGENIAMGQPTPQEVVTAWMNSEGHRKNILNGAFTHLGVGYVLKDGKAYWTQQFIGKS</sequence>
<gene>
    <name evidence="3" type="ORF">DFP95_109172</name>
</gene>